<sequence>MPQLNPGGKYVYGWSRVNSDMKLCLPPELVKEYGLNDTEDIVILMSSSKTSGGFCVTSMKKIRKSALSHIIDRNPILKEKNKQYFIITYKKSCICVCAI</sequence>
<organism evidence="1 2">
    <name type="scientific">Dorea formicigenerans</name>
    <dbReference type="NCBI Taxonomy" id="39486"/>
    <lineage>
        <taxon>Bacteria</taxon>
        <taxon>Bacillati</taxon>
        <taxon>Bacillota</taxon>
        <taxon>Clostridia</taxon>
        <taxon>Lachnospirales</taxon>
        <taxon>Lachnospiraceae</taxon>
        <taxon>Dorea</taxon>
    </lineage>
</organism>
<reference evidence="1 2" key="1">
    <citation type="submission" date="2018-08" db="EMBL/GenBank/DDBJ databases">
        <title>A genome reference for cultivated species of the human gut microbiota.</title>
        <authorList>
            <person name="Zou Y."/>
            <person name="Xue W."/>
            <person name="Luo G."/>
        </authorList>
    </citation>
    <scope>NUCLEOTIDE SEQUENCE [LARGE SCALE GENOMIC DNA]</scope>
    <source>
        <strain evidence="1 2">AF42-21</strain>
    </source>
</reference>
<dbReference type="EMBL" id="QRNS01000092">
    <property type="protein sequence ID" value="RHK58793.1"/>
    <property type="molecule type" value="Genomic_DNA"/>
</dbReference>
<dbReference type="AlphaFoldDB" id="A0A415H0K6"/>
<evidence type="ECO:0000313" key="1">
    <source>
        <dbReference type="EMBL" id="RHK58793.1"/>
    </source>
</evidence>
<comment type="caution">
    <text evidence="1">The sequence shown here is derived from an EMBL/GenBank/DDBJ whole genome shotgun (WGS) entry which is preliminary data.</text>
</comment>
<proteinExistence type="predicted"/>
<name>A0A415H0K6_9FIRM</name>
<accession>A0A415H0K6</accession>
<gene>
    <name evidence="1" type="ORF">DW054_16810</name>
</gene>
<dbReference type="Proteomes" id="UP000284152">
    <property type="component" value="Unassembled WGS sequence"/>
</dbReference>
<protein>
    <submittedName>
        <fullName evidence="1">Uncharacterized protein</fullName>
    </submittedName>
</protein>
<evidence type="ECO:0000313" key="2">
    <source>
        <dbReference type="Proteomes" id="UP000284152"/>
    </source>
</evidence>